<keyword evidence="4" id="KW-0808">Transferase</keyword>
<dbReference type="EnsemblMetazoa" id="XM_017130352.2">
    <property type="protein sequence ID" value="XP_016985841.1"/>
    <property type="gene ID" value="LOC108049232"/>
</dbReference>
<dbReference type="OrthoDB" id="5512589at2759"/>
<keyword evidence="7 10" id="KW-1133">Transmembrane helix</keyword>
<dbReference type="Proteomes" id="UP001652680">
    <property type="component" value="Unassembled WGS sequence"/>
</dbReference>
<evidence type="ECO:0000256" key="7">
    <source>
        <dbReference type="ARBA" id="ARBA00022989"/>
    </source>
</evidence>
<evidence type="ECO:0000256" key="2">
    <source>
        <dbReference type="ARBA" id="ARBA00008661"/>
    </source>
</evidence>
<name>A0A6P4FKM7_DRORH</name>
<dbReference type="GO" id="GO:0006493">
    <property type="term" value="P:protein O-linked glycosylation"/>
    <property type="evidence" value="ECO:0007669"/>
    <property type="project" value="TreeGrafter"/>
</dbReference>
<dbReference type="GO" id="GO:0000139">
    <property type="term" value="C:Golgi membrane"/>
    <property type="evidence" value="ECO:0007669"/>
    <property type="project" value="UniProtKB-SubCell"/>
</dbReference>
<evidence type="ECO:0000313" key="13">
    <source>
        <dbReference type="RefSeq" id="XP_016985841.1"/>
    </source>
</evidence>
<evidence type="ECO:0000256" key="9">
    <source>
        <dbReference type="ARBA" id="ARBA00023136"/>
    </source>
</evidence>
<feature type="transmembrane region" description="Helical" evidence="10">
    <location>
        <begin position="21"/>
        <end position="38"/>
    </location>
</feature>
<dbReference type="InterPro" id="IPR002659">
    <property type="entry name" value="Glyco_trans_31"/>
</dbReference>
<evidence type="ECO:0000256" key="8">
    <source>
        <dbReference type="ARBA" id="ARBA00023034"/>
    </source>
</evidence>
<keyword evidence="12" id="KW-1185">Reference proteome</keyword>
<evidence type="ECO:0000256" key="10">
    <source>
        <dbReference type="RuleBase" id="RU363063"/>
    </source>
</evidence>
<dbReference type="Pfam" id="PF01762">
    <property type="entry name" value="Galactosyl_T"/>
    <property type="match status" value="1"/>
</dbReference>
<evidence type="ECO:0000256" key="4">
    <source>
        <dbReference type="ARBA" id="ARBA00022679"/>
    </source>
</evidence>
<reference evidence="13" key="2">
    <citation type="submission" date="2025-04" db="UniProtKB">
        <authorList>
            <consortium name="RefSeq"/>
        </authorList>
    </citation>
    <scope>IDENTIFICATION</scope>
</reference>
<organism evidence="13">
    <name type="scientific">Drosophila rhopaloa</name>
    <name type="common">Fruit fly</name>
    <dbReference type="NCBI Taxonomy" id="1041015"/>
    <lineage>
        <taxon>Eukaryota</taxon>
        <taxon>Metazoa</taxon>
        <taxon>Ecdysozoa</taxon>
        <taxon>Arthropoda</taxon>
        <taxon>Hexapoda</taxon>
        <taxon>Insecta</taxon>
        <taxon>Pterygota</taxon>
        <taxon>Neoptera</taxon>
        <taxon>Endopterygota</taxon>
        <taxon>Diptera</taxon>
        <taxon>Brachycera</taxon>
        <taxon>Muscomorpha</taxon>
        <taxon>Ephydroidea</taxon>
        <taxon>Drosophilidae</taxon>
        <taxon>Drosophila</taxon>
        <taxon>Sophophora</taxon>
    </lineage>
</organism>
<keyword evidence="5 10" id="KW-0812">Transmembrane</keyword>
<keyword evidence="8 10" id="KW-0333">Golgi apparatus</keyword>
<dbReference type="PANTHER" id="PTHR11214">
    <property type="entry name" value="BETA-1,3-N-ACETYLGLUCOSAMINYLTRANSFERASE"/>
    <property type="match status" value="1"/>
</dbReference>
<evidence type="ECO:0000256" key="6">
    <source>
        <dbReference type="ARBA" id="ARBA00022968"/>
    </source>
</evidence>
<evidence type="ECO:0000256" key="1">
    <source>
        <dbReference type="ARBA" id="ARBA00004323"/>
    </source>
</evidence>
<dbReference type="GeneID" id="108049232"/>
<reference evidence="11" key="3">
    <citation type="submission" date="2025-05" db="UniProtKB">
        <authorList>
            <consortium name="EnsemblMetazoa"/>
        </authorList>
    </citation>
    <scope>IDENTIFICATION</scope>
</reference>
<dbReference type="EC" id="2.4.1.-" evidence="10"/>
<proteinExistence type="inferred from homology"/>
<dbReference type="Gene3D" id="3.90.550.50">
    <property type="match status" value="1"/>
</dbReference>
<evidence type="ECO:0000256" key="3">
    <source>
        <dbReference type="ARBA" id="ARBA00022676"/>
    </source>
</evidence>
<dbReference type="RefSeq" id="XP_016985841.1">
    <property type="nucleotide sequence ID" value="XM_017130352.1"/>
</dbReference>
<gene>
    <name evidence="13" type="primary">LOC108049232</name>
    <name evidence="11" type="synonym">108049232</name>
</gene>
<protein>
    <recommendedName>
        <fullName evidence="10">Hexosyltransferase</fullName>
        <ecNumber evidence="10">2.4.1.-</ecNumber>
    </recommendedName>
</protein>
<dbReference type="PANTHER" id="PTHR11214:SF314">
    <property type="entry name" value="HEXOSYLTRANSFERASE"/>
    <property type="match status" value="1"/>
</dbReference>
<evidence type="ECO:0000313" key="11">
    <source>
        <dbReference type="EnsemblMetazoa" id="XP_016985841.1"/>
    </source>
</evidence>
<evidence type="ECO:0000256" key="5">
    <source>
        <dbReference type="ARBA" id="ARBA00022692"/>
    </source>
</evidence>
<evidence type="ECO:0000313" key="12">
    <source>
        <dbReference type="Proteomes" id="UP001652680"/>
    </source>
</evidence>
<keyword evidence="9 10" id="KW-0472">Membrane</keyword>
<dbReference type="AlphaFoldDB" id="A0A6P4FKM7"/>
<accession>A0A6P4FKM7</accession>
<keyword evidence="3 10" id="KW-0328">Glycosyltransferase</keyword>
<keyword evidence="6 10" id="KW-0735">Signal-anchor</keyword>
<dbReference type="GO" id="GO:0016758">
    <property type="term" value="F:hexosyltransferase activity"/>
    <property type="evidence" value="ECO:0007669"/>
    <property type="project" value="InterPro"/>
</dbReference>
<sequence>MIQFMRPLRRLRIHLPRTLRLRRYKLILVLIFVLFFFYRDQFMKHMEDNDRQADLPGWEREKPLKISYYLDQKKDTALIEPQGFCKSKTFLIIAVCSSLDHFAQRQIIRETWGNTKEFNYEAFEKLHYHLKGKYLPIMPSRVRLYAEYLSGFGKSLTAKVQILFIVGRARTESQRECEKLSLEANQYNDILQENFADSYNNLTLKTVMALKYISQRCSSTSAFILKCDDDSFINVPNLLHFLLGGTIPLYTDTVDYHFQNTYKVMSPWNRFNASGVVMYGHKFCNMEVDVDVKSPWYVPQYMFEGFKYPVYLSGTGYLLSIDVVQRLYEEALTTSLVHLEDVFVTGICAEKAGIQRHHHPLFNYVHGKPLCIFKGTISLHPMPGNTMSEAWAFVSNYNIKCPPPDKHFIKKQVTKKAHC</sequence>
<comment type="similarity">
    <text evidence="2 10">Belongs to the glycosyltransferase 31 family.</text>
</comment>
<comment type="subcellular location">
    <subcellularLocation>
        <location evidence="1 10">Golgi apparatus membrane</location>
        <topology evidence="1 10">Single-pass type II membrane protein</topology>
    </subcellularLocation>
</comment>
<reference evidence="12" key="1">
    <citation type="journal article" date="2021" name="Elife">
        <title>Highly contiguous assemblies of 101 drosophilid genomes.</title>
        <authorList>
            <person name="Kim B.Y."/>
            <person name="Wang J.R."/>
            <person name="Miller D.E."/>
            <person name="Barmina O."/>
            <person name="Delaney E."/>
            <person name="Thompson A."/>
            <person name="Comeault A.A."/>
            <person name="Peede D."/>
            <person name="D'Agostino E.R."/>
            <person name="Pelaez J."/>
            <person name="Aguilar J.M."/>
            <person name="Haji D."/>
            <person name="Matsunaga T."/>
            <person name="Armstrong E.E."/>
            <person name="Zych M."/>
            <person name="Ogawa Y."/>
            <person name="Stamenkovic-Radak M."/>
            <person name="Jelic M."/>
            <person name="Veselinovic M.S."/>
            <person name="Tanaskovic M."/>
            <person name="Eric P."/>
            <person name="Gao J.J."/>
            <person name="Katoh T.K."/>
            <person name="Toda M.J."/>
            <person name="Watabe H."/>
            <person name="Watada M."/>
            <person name="Davis J.S."/>
            <person name="Moyle L.C."/>
            <person name="Manoli G."/>
            <person name="Bertolini E."/>
            <person name="Kostal V."/>
            <person name="Hawley R.S."/>
            <person name="Takahashi A."/>
            <person name="Jones C.D."/>
            <person name="Price D.K."/>
            <person name="Whiteman N."/>
            <person name="Kopp A."/>
            <person name="Matute D.R."/>
            <person name="Petrov D.A."/>
        </authorList>
    </citation>
    <scope>NUCLEOTIDE SEQUENCE [LARGE SCALE GENOMIC DNA]</scope>
</reference>